<organism evidence="2 3">
    <name type="scientific">Scopulibacillus daqui</name>
    <dbReference type="NCBI Taxonomy" id="1469162"/>
    <lineage>
        <taxon>Bacteria</taxon>
        <taxon>Bacillati</taxon>
        <taxon>Bacillota</taxon>
        <taxon>Bacilli</taxon>
        <taxon>Bacillales</taxon>
        <taxon>Sporolactobacillaceae</taxon>
        <taxon>Scopulibacillus</taxon>
    </lineage>
</organism>
<dbReference type="InterPro" id="IPR023631">
    <property type="entry name" value="Amidase_dom"/>
</dbReference>
<sequence length="130" mass="15139">MIIGAKLFKPNQKRQQELSWFIEQGDKHLAEYLEKRLLIFPVYHRTAPNHGGLFKELFSIRKTFLRYLPYIIYANVWGLPSLTVPVGTDQQGMPIAVQVISMNGNEDAIFQLGEFLETNFRGYVRCKHHD</sequence>
<dbReference type="RefSeq" id="WP_338056079.1">
    <property type="nucleotide sequence ID" value="NZ_JAFBER010000014.1"/>
</dbReference>
<evidence type="ECO:0000313" key="3">
    <source>
        <dbReference type="Proteomes" id="UP000808914"/>
    </source>
</evidence>
<accession>A0ABS2Q2D0</accession>
<reference evidence="2 3" key="1">
    <citation type="submission" date="2021-01" db="EMBL/GenBank/DDBJ databases">
        <title>Genomic Encyclopedia of Type Strains, Phase IV (KMG-IV): sequencing the most valuable type-strain genomes for metagenomic binning, comparative biology and taxonomic classification.</title>
        <authorList>
            <person name="Goeker M."/>
        </authorList>
    </citation>
    <scope>NUCLEOTIDE SEQUENCE [LARGE SCALE GENOMIC DNA]</scope>
    <source>
        <strain evidence="2 3">DSM 28236</strain>
    </source>
</reference>
<evidence type="ECO:0000313" key="2">
    <source>
        <dbReference type="EMBL" id="MBM7646005.1"/>
    </source>
</evidence>
<protein>
    <submittedName>
        <fullName evidence="2">Asp-tRNA(Asn)/Glu-tRNA(Gln) amidotransferase A subunit family amidase</fullName>
    </submittedName>
</protein>
<name>A0ABS2Q2D0_9BACL</name>
<dbReference type="SUPFAM" id="SSF75304">
    <property type="entry name" value="Amidase signature (AS) enzymes"/>
    <property type="match status" value="1"/>
</dbReference>
<proteinExistence type="predicted"/>
<dbReference type="PANTHER" id="PTHR43372:SF4">
    <property type="entry name" value="FATTY-ACID AMIDE HYDROLASE 2"/>
    <property type="match status" value="1"/>
</dbReference>
<gene>
    <name evidence="2" type="ORF">JOD45_002230</name>
</gene>
<dbReference type="InterPro" id="IPR052739">
    <property type="entry name" value="FAAH2"/>
</dbReference>
<dbReference type="EMBL" id="JAFBER010000014">
    <property type="protein sequence ID" value="MBM7646005.1"/>
    <property type="molecule type" value="Genomic_DNA"/>
</dbReference>
<feature type="domain" description="Amidase" evidence="1">
    <location>
        <begin position="13"/>
        <end position="109"/>
    </location>
</feature>
<dbReference type="PANTHER" id="PTHR43372">
    <property type="entry name" value="FATTY-ACID AMIDE HYDROLASE"/>
    <property type="match status" value="1"/>
</dbReference>
<comment type="caution">
    <text evidence="2">The sequence shown here is derived from an EMBL/GenBank/DDBJ whole genome shotgun (WGS) entry which is preliminary data.</text>
</comment>
<dbReference type="Pfam" id="PF01425">
    <property type="entry name" value="Amidase"/>
    <property type="match status" value="1"/>
</dbReference>
<dbReference type="InterPro" id="IPR036928">
    <property type="entry name" value="AS_sf"/>
</dbReference>
<dbReference type="Proteomes" id="UP000808914">
    <property type="component" value="Unassembled WGS sequence"/>
</dbReference>
<evidence type="ECO:0000259" key="1">
    <source>
        <dbReference type="Pfam" id="PF01425"/>
    </source>
</evidence>
<keyword evidence="3" id="KW-1185">Reference proteome</keyword>
<dbReference type="Gene3D" id="3.90.1300.10">
    <property type="entry name" value="Amidase signature (AS) domain"/>
    <property type="match status" value="1"/>
</dbReference>